<dbReference type="EMBL" id="FQZQ01000043">
    <property type="protein sequence ID" value="SHK59022.1"/>
    <property type="molecule type" value="Genomic_DNA"/>
</dbReference>
<reference evidence="8" key="1">
    <citation type="submission" date="2016-11" db="EMBL/GenBank/DDBJ databases">
        <authorList>
            <person name="Varghese N."/>
            <person name="Submissions S."/>
        </authorList>
    </citation>
    <scope>NUCLEOTIDE SEQUENCE [LARGE SCALE GENOMIC DNA]</scope>
    <source>
        <strain evidence="8">DSM 100564</strain>
    </source>
</reference>
<proteinExistence type="predicted"/>
<keyword evidence="2 7" id="KW-0575">Peroxidase</keyword>
<keyword evidence="4" id="KW-0560">Oxidoreductase</keyword>
<dbReference type="GO" id="GO:0004601">
    <property type="term" value="F:peroxidase activity"/>
    <property type="evidence" value="ECO:0007669"/>
    <property type="project" value="UniProtKB-KW"/>
</dbReference>
<dbReference type="GO" id="GO:0046872">
    <property type="term" value="F:metal ion binding"/>
    <property type="evidence" value="ECO:0007669"/>
    <property type="project" value="UniProtKB-KW"/>
</dbReference>
<dbReference type="Proteomes" id="UP000183982">
    <property type="component" value="Unassembled WGS sequence"/>
</dbReference>
<evidence type="ECO:0000313" key="7">
    <source>
        <dbReference type="EMBL" id="SHK59022.1"/>
    </source>
</evidence>
<name>A0A1M6TPV4_9RHOB</name>
<dbReference type="InterPro" id="IPR011008">
    <property type="entry name" value="Dimeric_a/b-barrel"/>
</dbReference>
<protein>
    <submittedName>
        <fullName evidence="7">Deferrochelatase/peroxidase EfeB</fullName>
    </submittedName>
</protein>
<dbReference type="OrthoDB" id="236246at2"/>
<evidence type="ECO:0000256" key="3">
    <source>
        <dbReference type="ARBA" id="ARBA00022723"/>
    </source>
</evidence>
<dbReference type="Pfam" id="PF21105">
    <property type="entry name" value="DyP_N"/>
    <property type="match status" value="1"/>
</dbReference>
<evidence type="ECO:0000256" key="1">
    <source>
        <dbReference type="ARBA" id="ARBA00001970"/>
    </source>
</evidence>
<accession>A0A1M6TPV4</accession>
<dbReference type="RefSeq" id="WP_073257145.1">
    <property type="nucleotide sequence ID" value="NZ_FQZQ01000043.1"/>
</dbReference>
<dbReference type="STRING" id="1470563.SAMN05444000_1434"/>
<comment type="cofactor">
    <cofactor evidence="1">
        <name>heme b</name>
        <dbReference type="ChEBI" id="CHEBI:60344"/>
    </cofactor>
</comment>
<dbReference type="AlphaFoldDB" id="A0A1M6TPV4"/>
<dbReference type="PROSITE" id="PS51404">
    <property type="entry name" value="DYP_PEROXIDASE"/>
    <property type="match status" value="1"/>
</dbReference>
<evidence type="ECO:0000259" key="6">
    <source>
        <dbReference type="Pfam" id="PF21105"/>
    </source>
</evidence>
<dbReference type="InterPro" id="IPR049509">
    <property type="entry name" value="DyP_N"/>
</dbReference>
<dbReference type="InterPro" id="IPR006314">
    <property type="entry name" value="Dyp_peroxidase"/>
</dbReference>
<keyword evidence="5" id="KW-0408">Iron</keyword>
<dbReference type="PANTHER" id="PTHR30521:SF5">
    <property type="entry name" value="BLR4509 PROTEIN"/>
    <property type="match status" value="1"/>
</dbReference>
<organism evidence="7 8">
    <name type="scientific">Shimia gijangensis</name>
    <dbReference type="NCBI Taxonomy" id="1470563"/>
    <lineage>
        <taxon>Bacteria</taxon>
        <taxon>Pseudomonadati</taxon>
        <taxon>Pseudomonadota</taxon>
        <taxon>Alphaproteobacteria</taxon>
        <taxon>Rhodobacterales</taxon>
        <taxon>Roseobacteraceae</taxon>
    </lineage>
</organism>
<feature type="domain" description="DyP dimeric alpha+beta barrel" evidence="6">
    <location>
        <begin position="17"/>
        <end position="160"/>
    </location>
</feature>
<keyword evidence="3" id="KW-0479">Metal-binding</keyword>
<evidence type="ECO:0000256" key="5">
    <source>
        <dbReference type="ARBA" id="ARBA00023004"/>
    </source>
</evidence>
<dbReference type="SUPFAM" id="SSF54909">
    <property type="entry name" value="Dimeric alpha+beta barrel"/>
    <property type="match status" value="1"/>
</dbReference>
<evidence type="ECO:0000313" key="8">
    <source>
        <dbReference type="Proteomes" id="UP000183982"/>
    </source>
</evidence>
<sequence>MNKLGNKTVDIDAVERDVQGNILRSYSRHLVRHLMLEVTDARAARRFLGVAANSGSDAVPRITPGSDWGKDTPPSNFNIGLTYEGLKALGVSRRTLGTFPIEFAEGMTKRAMKLGDFGDSAPDKWPAPFDAPEKLHIVASIHADKEDELDRVEAQVAKAFTVRGARDGRGLGRGKVFFGYKDSISQPKFKWVKNPKQATVDEPLDPLGTILLGYPTSMEDMTFGVPQPDALGLNGSFNAFRVLAQASYEFEIYLDEAADFLLKHQDADKLLPPGAEKTVGKGLDRRAALREIVAAQMCGRWRNGTPYELSPDTMDPDPDVSLTNFDYTAQSRCPAGAHMRRANPRGGPIVQRIATYTRRLVRRGMSYGPDFDPETFDRKNPDKRERGLLGNFLGANLGAQFEAVMCDWLNVGLQSPDITGSNDPLLGANTPETSRFDLTLPKGGRITIRGFPRFVRVRGGAYTFLPSLTAIRYLSKL</sequence>
<dbReference type="GO" id="GO:0005829">
    <property type="term" value="C:cytosol"/>
    <property type="evidence" value="ECO:0007669"/>
    <property type="project" value="TreeGrafter"/>
</dbReference>
<dbReference type="GO" id="GO:0020037">
    <property type="term" value="F:heme binding"/>
    <property type="evidence" value="ECO:0007669"/>
    <property type="project" value="InterPro"/>
</dbReference>
<evidence type="ECO:0000256" key="4">
    <source>
        <dbReference type="ARBA" id="ARBA00023002"/>
    </source>
</evidence>
<dbReference type="PANTHER" id="PTHR30521">
    <property type="entry name" value="DEFERROCHELATASE/PEROXIDASE"/>
    <property type="match status" value="1"/>
</dbReference>
<keyword evidence="8" id="KW-1185">Reference proteome</keyword>
<evidence type="ECO:0000256" key="2">
    <source>
        <dbReference type="ARBA" id="ARBA00022559"/>
    </source>
</evidence>
<gene>
    <name evidence="7" type="ORF">SAMN05444000_1434</name>
</gene>